<organism evidence="4 5">
    <name type="scientific">Camelus dromedarius</name>
    <name type="common">Dromedary</name>
    <name type="synonym">Arabian camel</name>
    <dbReference type="NCBI Taxonomy" id="9838"/>
    <lineage>
        <taxon>Eukaryota</taxon>
        <taxon>Metazoa</taxon>
        <taxon>Chordata</taxon>
        <taxon>Craniata</taxon>
        <taxon>Vertebrata</taxon>
        <taxon>Euteleostomi</taxon>
        <taxon>Mammalia</taxon>
        <taxon>Eutheria</taxon>
        <taxon>Laurasiatheria</taxon>
        <taxon>Artiodactyla</taxon>
        <taxon>Tylopoda</taxon>
        <taxon>Camelidae</taxon>
        <taxon>Camelus</taxon>
    </lineage>
</organism>
<feature type="transmembrane region" description="Helical" evidence="2">
    <location>
        <begin position="13"/>
        <end position="33"/>
    </location>
</feature>
<reference evidence="4 5" key="1">
    <citation type="journal article" date="2019" name="Mol. Ecol. Resour.">
        <title>Improving Illumina assemblies with Hi-C and long reads: an example with the North African dromedary.</title>
        <authorList>
            <person name="Elbers J.P."/>
            <person name="Rogers M.F."/>
            <person name="Perelman P.L."/>
            <person name="Proskuryakova A.A."/>
            <person name="Serdyukova N.A."/>
            <person name="Johnson W.E."/>
            <person name="Horin P."/>
            <person name="Corander J."/>
            <person name="Murphy D."/>
            <person name="Burger P.A."/>
        </authorList>
    </citation>
    <scope>NUCLEOTIDE SEQUENCE [LARGE SCALE GENOMIC DNA]</scope>
    <source>
        <strain evidence="4">Drom800</strain>
        <tissue evidence="4">Blood</tissue>
    </source>
</reference>
<dbReference type="Pfam" id="PF11627">
    <property type="entry name" value="HnRNPA1_LC"/>
    <property type="match status" value="1"/>
</dbReference>
<keyword evidence="5" id="KW-1185">Reference proteome</keyword>
<gene>
    <name evidence="4" type="ORF">Cadr_000008236</name>
</gene>
<sequence length="141" mass="15623">MTTLVTEETSVDVMALVAALLVVDLMAMVDLVIMEAVLEIYINQSSNSGAIKEGKFGGRSSGPYDGEGKHFTKPQNQDGVLAIQVVVAVGEDFNYNQEKKLNRIEESEVTGYNKFVNAVNHRGKPNCYQKKKKGLYLRFTM</sequence>
<feature type="region of interest" description="Disordered" evidence="1">
    <location>
        <begin position="52"/>
        <end position="73"/>
    </location>
</feature>
<keyword evidence="2" id="KW-1133">Transmembrane helix</keyword>
<comment type="caution">
    <text evidence="4">The sequence shown here is derived from an EMBL/GenBank/DDBJ whole genome shotgun (WGS) entry which is preliminary data.</text>
</comment>
<keyword evidence="2" id="KW-0812">Transmembrane</keyword>
<evidence type="ECO:0000256" key="1">
    <source>
        <dbReference type="SAM" id="MobiDB-lite"/>
    </source>
</evidence>
<evidence type="ECO:0000313" key="5">
    <source>
        <dbReference type="Proteomes" id="UP000299084"/>
    </source>
</evidence>
<dbReference type="InterPro" id="IPR021662">
    <property type="entry name" value="HnRNPA1/A2_C"/>
</dbReference>
<feature type="domain" description="Heterogeneous nuclear ribonucleoprotein A1/A2 C-terminal" evidence="3">
    <location>
        <begin position="41"/>
        <end position="66"/>
    </location>
</feature>
<keyword evidence="4" id="KW-0687">Ribonucleoprotein</keyword>
<proteinExistence type="predicted"/>
<evidence type="ECO:0000259" key="3">
    <source>
        <dbReference type="Pfam" id="PF11627"/>
    </source>
</evidence>
<name>A0A5N4DYP5_CAMDR</name>
<dbReference type="EMBL" id="JWIN03000007">
    <property type="protein sequence ID" value="KAB1276186.1"/>
    <property type="molecule type" value="Genomic_DNA"/>
</dbReference>
<evidence type="ECO:0000313" key="4">
    <source>
        <dbReference type="EMBL" id="KAB1276186.1"/>
    </source>
</evidence>
<dbReference type="GO" id="GO:1990904">
    <property type="term" value="C:ribonucleoprotein complex"/>
    <property type="evidence" value="ECO:0007669"/>
    <property type="project" value="UniProtKB-KW"/>
</dbReference>
<keyword evidence="2" id="KW-0472">Membrane</keyword>
<dbReference type="Proteomes" id="UP000299084">
    <property type="component" value="Unassembled WGS sequence"/>
</dbReference>
<evidence type="ECO:0000256" key="2">
    <source>
        <dbReference type="SAM" id="Phobius"/>
    </source>
</evidence>
<protein>
    <submittedName>
        <fullName evidence="4">Heterogeneous nuclear ribonucleoprotein A1-like 2</fullName>
    </submittedName>
</protein>
<dbReference type="AlphaFoldDB" id="A0A5N4DYP5"/>
<accession>A0A5N4DYP5</accession>